<evidence type="ECO:0000313" key="2">
    <source>
        <dbReference type="Proteomes" id="UP001604277"/>
    </source>
</evidence>
<keyword evidence="2" id="KW-1185">Reference proteome</keyword>
<dbReference type="AlphaFoldDB" id="A0ABD1WBC5"/>
<comment type="caution">
    <text evidence="1">The sequence shown here is derived from an EMBL/GenBank/DDBJ whole genome shotgun (WGS) entry which is preliminary data.</text>
</comment>
<reference evidence="2" key="1">
    <citation type="submission" date="2024-07" db="EMBL/GenBank/DDBJ databases">
        <title>Two chromosome-level genome assemblies of Korean endemic species Abeliophyllum distichum and Forsythia ovata (Oleaceae).</title>
        <authorList>
            <person name="Jang H."/>
        </authorList>
    </citation>
    <scope>NUCLEOTIDE SEQUENCE [LARGE SCALE GENOMIC DNA]</scope>
</reference>
<protein>
    <submittedName>
        <fullName evidence="1">Uncharacterized protein</fullName>
    </submittedName>
</protein>
<proteinExistence type="predicted"/>
<evidence type="ECO:0000313" key="1">
    <source>
        <dbReference type="EMBL" id="KAL2546128.1"/>
    </source>
</evidence>
<organism evidence="1 2">
    <name type="scientific">Forsythia ovata</name>
    <dbReference type="NCBI Taxonomy" id="205694"/>
    <lineage>
        <taxon>Eukaryota</taxon>
        <taxon>Viridiplantae</taxon>
        <taxon>Streptophyta</taxon>
        <taxon>Embryophyta</taxon>
        <taxon>Tracheophyta</taxon>
        <taxon>Spermatophyta</taxon>
        <taxon>Magnoliopsida</taxon>
        <taxon>eudicotyledons</taxon>
        <taxon>Gunneridae</taxon>
        <taxon>Pentapetalae</taxon>
        <taxon>asterids</taxon>
        <taxon>lamiids</taxon>
        <taxon>Lamiales</taxon>
        <taxon>Oleaceae</taxon>
        <taxon>Forsythieae</taxon>
        <taxon>Forsythia</taxon>
    </lineage>
</organism>
<name>A0ABD1WBC5_9LAMI</name>
<dbReference type="Proteomes" id="UP001604277">
    <property type="component" value="Unassembled WGS sequence"/>
</dbReference>
<gene>
    <name evidence="1" type="ORF">Fot_15361</name>
</gene>
<dbReference type="EMBL" id="JBFOLJ010000004">
    <property type="protein sequence ID" value="KAL2546128.1"/>
    <property type="molecule type" value="Genomic_DNA"/>
</dbReference>
<accession>A0ABD1WBC5</accession>
<sequence>MATTPTNINQIFFPSLSFFVFDGVKFLSESCDCGPYAPRLNSLEEVAGGISLERADEGDGRLRKSQIIKWRRWSRQQRSRWRWSEWRWWRRQRRRRRRIFVPTPNWVAFFFFPQSPTLYQVPIVYRKSDTVQETNDVVLQSTKKDRGVVQCI</sequence>